<evidence type="ECO:0000256" key="1">
    <source>
        <dbReference type="SAM" id="MobiDB-lite"/>
    </source>
</evidence>
<evidence type="ECO:0000313" key="3">
    <source>
        <dbReference type="Proteomes" id="UP001362999"/>
    </source>
</evidence>
<evidence type="ECO:0000313" key="2">
    <source>
        <dbReference type="EMBL" id="KAK7053873.1"/>
    </source>
</evidence>
<dbReference type="Proteomes" id="UP001362999">
    <property type="component" value="Unassembled WGS sequence"/>
</dbReference>
<feature type="compositionally biased region" description="Gly residues" evidence="1">
    <location>
        <begin position="164"/>
        <end position="181"/>
    </location>
</feature>
<gene>
    <name evidence="2" type="ORF">R3P38DRAFT_3171212</name>
</gene>
<proteinExistence type="predicted"/>
<organism evidence="2 3">
    <name type="scientific">Favolaschia claudopus</name>
    <dbReference type="NCBI Taxonomy" id="2862362"/>
    <lineage>
        <taxon>Eukaryota</taxon>
        <taxon>Fungi</taxon>
        <taxon>Dikarya</taxon>
        <taxon>Basidiomycota</taxon>
        <taxon>Agaricomycotina</taxon>
        <taxon>Agaricomycetes</taxon>
        <taxon>Agaricomycetidae</taxon>
        <taxon>Agaricales</taxon>
        <taxon>Marasmiineae</taxon>
        <taxon>Mycenaceae</taxon>
        <taxon>Favolaschia</taxon>
    </lineage>
</organism>
<keyword evidence="3" id="KW-1185">Reference proteome</keyword>
<sequence length="181" mass="20413">MPLSPLTEEEVAATDQSQLRAHQYVIEADEQRILAQRAQLARILAGGREPFEALIKAADARVAAQNALFMYTRPRLAKLYRARLRRYRRLKYLYELEHPPFTHPEFREHPAQIIWRENTAEGWRVENDVPASELTATDDEISPPSFPKPLPKVNDDPPSPDGWGARGGSWGTGGGWGGSGW</sequence>
<dbReference type="EMBL" id="JAWWNJ010000006">
    <property type="protein sequence ID" value="KAK7053873.1"/>
    <property type="molecule type" value="Genomic_DNA"/>
</dbReference>
<protein>
    <submittedName>
        <fullName evidence="2">Uncharacterized protein</fullName>
    </submittedName>
</protein>
<name>A0AAW0DQ98_9AGAR</name>
<dbReference type="AlphaFoldDB" id="A0AAW0DQ98"/>
<accession>A0AAW0DQ98</accession>
<reference evidence="2 3" key="1">
    <citation type="journal article" date="2024" name="J Genomics">
        <title>Draft genome sequencing and assembly of Favolaschia claudopus CIRM-BRFM 2984 isolated from oak limbs.</title>
        <authorList>
            <person name="Navarro D."/>
            <person name="Drula E."/>
            <person name="Chaduli D."/>
            <person name="Cazenave R."/>
            <person name="Ahrendt S."/>
            <person name="Wang J."/>
            <person name="Lipzen A."/>
            <person name="Daum C."/>
            <person name="Barry K."/>
            <person name="Grigoriev I.V."/>
            <person name="Favel A."/>
            <person name="Rosso M.N."/>
            <person name="Martin F."/>
        </authorList>
    </citation>
    <scope>NUCLEOTIDE SEQUENCE [LARGE SCALE GENOMIC DNA]</scope>
    <source>
        <strain evidence="2 3">CIRM-BRFM 2984</strain>
    </source>
</reference>
<comment type="caution">
    <text evidence="2">The sequence shown here is derived from an EMBL/GenBank/DDBJ whole genome shotgun (WGS) entry which is preliminary data.</text>
</comment>
<feature type="region of interest" description="Disordered" evidence="1">
    <location>
        <begin position="134"/>
        <end position="181"/>
    </location>
</feature>